<evidence type="ECO:0000313" key="3">
    <source>
        <dbReference type="Proteomes" id="UP000490980"/>
    </source>
</evidence>
<dbReference type="EMBL" id="JAARLZ010000012">
    <property type="protein sequence ID" value="NII08390.1"/>
    <property type="molecule type" value="Genomic_DNA"/>
</dbReference>
<evidence type="ECO:0000259" key="1">
    <source>
        <dbReference type="Pfam" id="PF21880"/>
    </source>
</evidence>
<protein>
    <recommendedName>
        <fullName evidence="1">DUF6916 domain-containing protein</fullName>
    </recommendedName>
</protein>
<reference evidence="2 3" key="1">
    <citation type="submission" date="2020-03" db="EMBL/GenBank/DDBJ databases">
        <authorList>
            <person name="Lai Q."/>
        </authorList>
    </citation>
    <scope>NUCLEOTIDE SEQUENCE [LARGE SCALE GENOMIC DNA]</scope>
    <source>
        <strain evidence="2 3">CCUG 25036</strain>
    </source>
</reference>
<evidence type="ECO:0000313" key="2">
    <source>
        <dbReference type="EMBL" id="NII08390.1"/>
    </source>
</evidence>
<dbReference type="Proteomes" id="UP000490980">
    <property type="component" value="Unassembled WGS sequence"/>
</dbReference>
<dbReference type="AlphaFoldDB" id="A0A7X5ZK78"/>
<dbReference type="Pfam" id="PF21880">
    <property type="entry name" value="DUF6916"/>
    <property type="match status" value="1"/>
</dbReference>
<name>A0A7X5ZK78_9GAMM</name>
<comment type="caution">
    <text evidence="2">The sequence shown here is derived from an EMBL/GenBank/DDBJ whole genome shotgun (WGS) entry which is preliminary data.</text>
</comment>
<organism evidence="2 3">
    <name type="scientific">Luteibacter anthropi</name>
    <dbReference type="NCBI Taxonomy" id="564369"/>
    <lineage>
        <taxon>Bacteria</taxon>
        <taxon>Pseudomonadati</taxon>
        <taxon>Pseudomonadota</taxon>
        <taxon>Gammaproteobacteria</taxon>
        <taxon>Lysobacterales</taxon>
        <taxon>Rhodanobacteraceae</taxon>
        <taxon>Luteibacter</taxon>
    </lineage>
</organism>
<dbReference type="RefSeq" id="WP_166951407.1">
    <property type="nucleotide sequence ID" value="NZ_CP077072.1"/>
</dbReference>
<sequence>MEFLQLSHFATHLNETFAVDIEGTNTPFTLVEARPLSHGVMAGAVREPFSLLFRNEAAIVFPQRIYAMKSESMGEFGIFLVPIARDREGFIYQAVFN</sequence>
<proteinExistence type="predicted"/>
<accession>A0A7X5ZK78</accession>
<dbReference type="InterPro" id="IPR054209">
    <property type="entry name" value="DUF6916"/>
</dbReference>
<feature type="domain" description="DUF6916" evidence="1">
    <location>
        <begin position="4"/>
        <end position="96"/>
    </location>
</feature>
<gene>
    <name evidence="2" type="ORF">HBF25_18545</name>
</gene>
<keyword evidence="3" id="KW-1185">Reference proteome</keyword>